<reference evidence="1" key="1">
    <citation type="submission" date="2022-07" db="EMBL/GenBank/DDBJ databases">
        <title>Genome Sequence of Phlebia brevispora.</title>
        <authorList>
            <person name="Buettner E."/>
        </authorList>
    </citation>
    <scope>NUCLEOTIDE SEQUENCE</scope>
    <source>
        <strain evidence="1">MPL23</strain>
    </source>
</reference>
<accession>A0ACC1RX50</accession>
<proteinExistence type="predicted"/>
<evidence type="ECO:0000313" key="2">
    <source>
        <dbReference type="Proteomes" id="UP001148662"/>
    </source>
</evidence>
<dbReference type="Proteomes" id="UP001148662">
    <property type="component" value="Unassembled WGS sequence"/>
</dbReference>
<organism evidence="1 2">
    <name type="scientific">Phlebia brevispora</name>
    <dbReference type="NCBI Taxonomy" id="194682"/>
    <lineage>
        <taxon>Eukaryota</taxon>
        <taxon>Fungi</taxon>
        <taxon>Dikarya</taxon>
        <taxon>Basidiomycota</taxon>
        <taxon>Agaricomycotina</taxon>
        <taxon>Agaricomycetes</taxon>
        <taxon>Polyporales</taxon>
        <taxon>Meruliaceae</taxon>
        <taxon>Phlebia</taxon>
    </lineage>
</organism>
<comment type="caution">
    <text evidence="1">The sequence shown here is derived from an EMBL/GenBank/DDBJ whole genome shotgun (WGS) entry which is preliminary data.</text>
</comment>
<name>A0ACC1RX50_9APHY</name>
<sequence length="595" mass="66602">MSKTTYRKIERQNDLHAYEVEKMRAETRKMQKETDAMMRQMARIMQSFPLADGATSNAKKEGELKDLSVTCEDTQDMLEHIARMAENVSMRLEAEGTPQRPQALRKVPSSILKSGTANPEGSTDLKHKRSVKFKLPRVVYETIKGRSVRNDDPGEDALDSCDLNEKAIAPRLDDRRWRIVAFPESREHEYASPLCSAPYVAERGTLPFATALLAHSVLLIISMTQGKPTELKLQDGASKAHESHRTSCRCCAMSTVNVMNASQYATAADHLMAAKMFSLASCVMIFYDITITFSDEVEKIWKRRFTGATFLWFVNRYLLPLGYIVVIVSFHDRSWSTTVCDHYILYPEVLKIFSSTAIGAIFILRLYAIYARNRVILVAFTSLLIAEIALKIWAFTDGTRLVLPPGLVGCILTGKSQLRYVWTWIAELIFDSCVFIATLYKCVELYRNVAGGTASGLIHIMMRDGIMYFGMIFASNVLTVIIFMVATPDLKAINASFTTLITSLMVSRLMLNLRSGVQQSQLSTTRRDDGLTSLPYHNAVKYDFIDTVIGNLGEEVSYGEAEAEADHDDSGDYAGIEMERIDGGEKHTSGEESGS</sequence>
<gene>
    <name evidence="1" type="ORF">NM688_g8126</name>
</gene>
<keyword evidence="2" id="KW-1185">Reference proteome</keyword>
<dbReference type="EMBL" id="JANHOG010002088">
    <property type="protein sequence ID" value="KAJ3527434.1"/>
    <property type="molecule type" value="Genomic_DNA"/>
</dbReference>
<evidence type="ECO:0000313" key="1">
    <source>
        <dbReference type="EMBL" id="KAJ3527434.1"/>
    </source>
</evidence>
<protein>
    <submittedName>
        <fullName evidence="1">Uncharacterized protein</fullName>
    </submittedName>
</protein>